<dbReference type="EMBL" id="CP065989">
    <property type="protein sequence ID" value="QQB15454.1"/>
    <property type="molecule type" value="Genomic_DNA"/>
</dbReference>
<feature type="domain" description="Cell envelope-related transcriptional attenuator" evidence="2">
    <location>
        <begin position="101"/>
        <end position="201"/>
    </location>
</feature>
<sequence length="300" mass="31145">MVKLKTVASALGSLGGLNKARSEFDDAARKYTDDRAFPPADIRPVASEAQTIAVRITTDDATTSQGDTFAIIHVAAAGDIAAILVLNPAVQVESGLTLAALVDEGGWPVFVAIAEEVLGIRIDHIIELTATALAGVIDERGSVAVYSRSAFSAGDATFTEGTNTLDGASAMSFAAAEAVDDAGQTRTRNQRALLRALVQALRQGGLVKDPAKLTTVLGTVSAGVLTDAGLTTVELGKVANAIRQIPQDDVVTVTVPSKSERLDDGTVQVTFDAEAVPALRQALAGTDLKEFLHYLASLGY</sequence>
<accession>A0A7T4DL23</accession>
<evidence type="ECO:0000259" key="2">
    <source>
        <dbReference type="Pfam" id="PF03816"/>
    </source>
</evidence>
<name>A0A7T4DL23_9MICO</name>
<comment type="similarity">
    <text evidence="1">Belongs to the LytR/CpsA/Psr (LCP) family.</text>
</comment>
<dbReference type="InterPro" id="IPR004474">
    <property type="entry name" value="LytR_CpsA_psr"/>
</dbReference>
<evidence type="ECO:0000313" key="4">
    <source>
        <dbReference type="Proteomes" id="UP000595374"/>
    </source>
</evidence>
<dbReference type="PANTHER" id="PTHR33392:SF6">
    <property type="entry name" value="POLYISOPRENYL-TEICHOIC ACID--PEPTIDOGLYCAN TEICHOIC ACID TRANSFERASE TAGU"/>
    <property type="match status" value="1"/>
</dbReference>
<dbReference type="PANTHER" id="PTHR33392">
    <property type="entry name" value="POLYISOPRENYL-TEICHOIC ACID--PEPTIDOGLYCAN TEICHOIC ACID TRANSFERASE TAGU"/>
    <property type="match status" value="1"/>
</dbReference>
<dbReference type="RefSeq" id="WP_198500442.1">
    <property type="nucleotide sequence ID" value="NZ_CP065989.1"/>
</dbReference>
<dbReference type="AlphaFoldDB" id="A0A7T4DL23"/>
<dbReference type="Proteomes" id="UP000595374">
    <property type="component" value="Chromosome"/>
</dbReference>
<dbReference type="InterPro" id="IPR050922">
    <property type="entry name" value="LytR/CpsA/Psr_CW_biosynth"/>
</dbReference>
<organism evidence="3 4">
    <name type="scientific">Brevibacterium casei</name>
    <dbReference type="NCBI Taxonomy" id="33889"/>
    <lineage>
        <taxon>Bacteria</taxon>
        <taxon>Bacillati</taxon>
        <taxon>Actinomycetota</taxon>
        <taxon>Actinomycetes</taxon>
        <taxon>Micrococcales</taxon>
        <taxon>Brevibacteriaceae</taxon>
        <taxon>Brevibacterium</taxon>
    </lineage>
</organism>
<evidence type="ECO:0000256" key="1">
    <source>
        <dbReference type="ARBA" id="ARBA00006068"/>
    </source>
</evidence>
<dbReference type="Gene3D" id="3.40.630.190">
    <property type="entry name" value="LCP protein"/>
    <property type="match status" value="1"/>
</dbReference>
<dbReference type="Pfam" id="PF03816">
    <property type="entry name" value="LytR_cpsA_psr"/>
    <property type="match status" value="1"/>
</dbReference>
<gene>
    <name evidence="3" type="ORF">I6H47_05795</name>
</gene>
<reference evidence="3 4" key="1">
    <citation type="submission" date="2020-12" db="EMBL/GenBank/DDBJ databases">
        <title>FDA dAtabase for Regulatory Grade micrObial Sequences (FDA-ARGOS): Supporting development and validation of Infectious Disease Dx tests.</title>
        <authorList>
            <person name="Sproer C."/>
            <person name="Gronow S."/>
            <person name="Severitt S."/>
            <person name="Schroder I."/>
            <person name="Tallon L."/>
            <person name="Sadzewicz L."/>
            <person name="Zhao X."/>
            <person name="Boylan J."/>
            <person name="Ott S."/>
            <person name="Bowen H."/>
            <person name="Vavikolanu K."/>
            <person name="Mehta A."/>
            <person name="Aluvathingal J."/>
            <person name="Nadendla S."/>
            <person name="Lowell S."/>
            <person name="Myers T."/>
            <person name="Yan Y."/>
            <person name="Sichtig H."/>
        </authorList>
    </citation>
    <scope>NUCLEOTIDE SEQUENCE [LARGE SCALE GENOMIC DNA]</scope>
    <source>
        <strain evidence="3 4">FDAARGOS_990</strain>
    </source>
</reference>
<proteinExistence type="inferred from homology"/>
<evidence type="ECO:0000313" key="3">
    <source>
        <dbReference type="EMBL" id="QQB15454.1"/>
    </source>
</evidence>
<protein>
    <submittedName>
        <fullName evidence="3">LCP family protein</fullName>
    </submittedName>
</protein>